<feature type="domain" description="Glucose-methanol-choline oxidoreductase C-terminal" evidence="5">
    <location>
        <begin position="28"/>
        <end position="90"/>
    </location>
</feature>
<keyword evidence="4" id="KW-0560">Oxidoreductase</keyword>
<evidence type="ECO:0000256" key="2">
    <source>
        <dbReference type="ARBA" id="ARBA00022630"/>
    </source>
</evidence>
<dbReference type="PANTHER" id="PTHR46056:SF12">
    <property type="entry name" value="LONG-CHAIN-ALCOHOL OXIDASE"/>
    <property type="match status" value="1"/>
</dbReference>
<dbReference type="PANTHER" id="PTHR46056">
    <property type="entry name" value="LONG-CHAIN-ALCOHOL OXIDASE"/>
    <property type="match status" value="1"/>
</dbReference>
<evidence type="ECO:0000313" key="6">
    <source>
        <dbReference type="EMBL" id="KAK1397905.1"/>
    </source>
</evidence>
<dbReference type="SUPFAM" id="SSF51905">
    <property type="entry name" value="FAD/NAD(P)-binding domain"/>
    <property type="match status" value="1"/>
</dbReference>
<evidence type="ECO:0000256" key="3">
    <source>
        <dbReference type="ARBA" id="ARBA00022827"/>
    </source>
</evidence>
<dbReference type="Pfam" id="PF05199">
    <property type="entry name" value="GMC_oxred_C"/>
    <property type="match status" value="1"/>
</dbReference>
<comment type="caution">
    <text evidence="6">The sequence shown here is derived from an EMBL/GenBank/DDBJ whole genome shotgun (WGS) entry which is preliminary data.</text>
</comment>
<proteinExistence type="inferred from homology"/>
<organism evidence="6 7">
    <name type="scientific">Heracleum sosnowskyi</name>
    <dbReference type="NCBI Taxonomy" id="360622"/>
    <lineage>
        <taxon>Eukaryota</taxon>
        <taxon>Viridiplantae</taxon>
        <taxon>Streptophyta</taxon>
        <taxon>Embryophyta</taxon>
        <taxon>Tracheophyta</taxon>
        <taxon>Spermatophyta</taxon>
        <taxon>Magnoliopsida</taxon>
        <taxon>eudicotyledons</taxon>
        <taxon>Gunneridae</taxon>
        <taxon>Pentapetalae</taxon>
        <taxon>asterids</taxon>
        <taxon>campanulids</taxon>
        <taxon>Apiales</taxon>
        <taxon>Apiaceae</taxon>
        <taxon>Apioideae</taxon>
        <taxon>apioid superclade</taxon>
        <taxon>Tordylieae</taxon>
        <taxon>Tordyliinae</taxon>
        <taxon>Heracleum</taxon>
    </lineage>
</organism>
<dbReference type="Gene3D" id="3.50.50.60">
    <property type="entry name" value="FAD/NAD(P)-binding domain"/>
    <property type="match status" value="1"/>
</dbReference>
<protein>
    <submittedName>
        <fullName evidence="6">Long-chain-alcohol oxidase FAO1-like protein</fullName>
    </submittedName>
</protein>
<keyword evidence="3" id="KW-0274">FAD</keyword>
<dbReference type="GO" id="GO:0016614">
    <property type="term" value="F:oxidoreductase activity, acting on CH-OH group of donors"/>
    <property type="evidence" value="ECO:0007669"/>
    <property type="project" value="InterPro"/>
</dbReference>
<keyword evidence="2" id="KW-0285">Flavoprotein</keyword>
<comment type="similarity">
    <text evidence="1">Belongs to the GMC oxidoreductase family.</text>
</comment>
<sequence length="108" mass="11488">MKCEGIKSEDVEEFLDGVAADGGPKSNREHWAAYATAHQMGSCKMGANDAEGAVDENGESWEAKGLFVIDGSVLPSAVGVNPMLTIYSTAYCISKKLAETLKKEETSI</sequence>
<gene>
    <name evidence="6" type="ORF">POM88_007768</name>
</gene>
<dbReference type="InterPro" id="IPR036188">
    <property type="entry name" value="FAD/NAD-bd_sf"/>
</dbReference>
<evidence type="ECO:0000259" key="5">
    <source>
        <dbReference type="Pfam" id="PF05199"/>
    </source>
</evidence>
<dbReference type="Proteomes" id="UP001237642">
    <property type="component" value="Unassembled WGS sequence"/>
</dbReference>
<evidence type="ECO:0000256" key="4">
    <source>
        <dbReference type="ARBA" id="ARBA00023002"/>
    </source>
</evidence>
<keyword evidence="7" id="KW-1185">Reference proteome</keyword>
<accession>A0AAD8N153</accession>
<dbReference type="InterPro" id="IPR007867">
    <property type="entry name" value="GMC_OxRtase_C"/>
</dbReference>
<dbReference type="AlphaFoldDB" id="A0AAD8N153"/>
<evidence type="ECO:0000313" key="7">
    <source>
        <dbReference type="Proteomes" id="UP001237642"/>
    </source>
</evidence>
<reference evidence="6" key="1">
    <citation type="submission" date="2023-02" db="EMBL/GenBank/DDBJ databases">
        <title>Genome of toxic invasive species Heracleum sosnowskyi carries increased number of genes despite the absence of recent whole-genome duplications.</title>
        <authorList>
            <person name="Schelkunov M."/>
            <person name="Shtratnikova V."/>
            <person name="Makarenko M."/>
            <person name="Klepikova A."/>
            <person name="Omelchenko D."/>
            <person name="Novikova G."/>
            <person name="Obukhova E."/>
            <person name="Bogdanov V."/>
            <person name="Penin A."/>
            <person name="Logacheva M."/>
        </authorList>
    </citation>
    <scope>NUCLEOTIDE SEQUENCE</scope>
    <source>
        <strain evidence="6">Hsosn_3</strain>
        <tissue evidence="6">Leaf</tissue>
    </source>
</reference>
<evidence type="ECO:0000256" key="1">
    <source>
        <dbReference type="ARBA" id="ARBA00010790"/>
    </source>
</evidence>
<name>A0AAD8N153_9APIA</name>
<dbReference type="EMBL" id="JAUIZM010000002">
    <property type="protein sequence ID" value="KAK1397905.1"/>
    <property type="molecule type" value="Genomic_DNA"/>
</dbReference>
<reference evidence="6" key="2">
    <citation type="submission" date="2023-05" db="EMBL/GenBank/DDBJ databases">
        <authorList>
            <person name="Schelkunov M.I."/>
        </authorList>
    </citation>
    <scope>NUCLEOTIDE SEQUENCE</scope>
    <source>
        <strain evidence="6">Hsosn_3</strain>
        <tissue evidence="6">Leaf</tissue>
    </source>
</reference>